<dbReference type="Pfam" id="PF00174">
    <property type="entry name" value="Oxidored_molyb"/>
    <property type="match status" value="1"/>
</dbReference>
<accession>A0ABT1PHW1</accession>
<feature type="compositionally biased region" description="Basic residues" evidence="5">
    <location>
        <begin position="98"/>
        <end position="108"/>
    </location>
</feature>
<evidence type="ECO:0000256" key="2">
    <source>
        <dbReference type="ARBA" id="ARBA00022505"/>
    </source>
</evidence>
<evidence type="ECO:0000256" key="1">
    <source>
        <dbReference type="ARBA" id="ARBA00001924"/>
    </source>
</evidence>
<dbReference type="SUPFAM" id="SSF81296">
    <property type="entry name" value="E set domains"/>
    <property type="match status" value="1"/>
</dbReference>
<dbReference type="Gene3D" id="3.90.420.10">
    <property type="entry name" value="Oxidoreductase, molybdopterin-binding domain"/>
    <property type="match status" value="1"/>
</dbReference>
<feature type="domain" description="Oxidoreductase molybdopterin-binding" evidence="6">
    <location>
        <begin position="1"/>
        <end position="43"/>
    </location>
</feature>
<dbReference type="PANTHER" id="PTHR19372:SF7">
    <property type="entry name" value="SULFITE OXIDASE, MITOCHONDRIAL"/>
    <property type="match status" value="1"/>
</dbReference>
<evidence type="ECO:0000259" key="6">
    <source>
        <dbReference type="Pfam" id="PF00174"/>
    </source>
</evidence>
<name>A0ABT1PHW1_9ACTN</name>
<evidence type="ECO:0000256" key="3">
    <source>
        <dbReference type="ARBA" id="ARBA00022723"/>
    </source>
</evidence>
<dbReference type="SUPFAM" id="SSF56524">
    <property type="entry name" value="Oxidoreductase molybdopterin-binding domain"/>
    <property type="match status" value="1"/>
</dbReference>
<comment type="caution">
    <text evidence="8">The sequence shown here is derived from an EMBL/GenBank/DDBJ whole genome shotgun (WGS) entry which is preliminary data.</text>
</comment>
<sequence length="187" mass="20849">MNDQARPTAHGAPLRVVLRGWIGARSVKWFQRLTAQAEATDNHFQTEYSILPPEGDPHKAAPSDGITSRPARHPPRHPAARQGRPAPVRPDRGDRLRPRGRRPNRGTRGRIPDGGSTWVHADLDEPENPWTWQHWHAALIMPPGGAQLIARAWDDTAAVPPESPATVWNPRGYANNSWARPHVIVRP</sequence>
<dbReference type="PANTHER" id="PTHR19372">
    <property type="entry name" value="SULFITE REDUCTASE"/>
    <property type="match status" value="1"/>
</dbReference>
<dbReference type="PRINTS" id="PR00407">
    <property type="entry name" value="EUMOPTERIN"/>
</dbReference>
<evidence type="ECO:0000256" key="5">
    <source>
        <dbReference type="SAM" id="MobiDB-lite"/>
    </source>
</evidence>
<dbReference type="Pfam" id="PF03404">
    <property type="entry name" value="Mo-co_dimer"/>
    <property type="match status" value="1"/>
</dbReference>
<proteinExistence type="predicted"/>
<feature type="compositionally biased region" description="Basic residues" evidence="5">
    <location>
        <begin position="70"/>
        <end position="79"/>
    </location>
</feature>
<keyword evidence="3" id="KW-0479">Metal-binding</keyword>
<organism evidence="8 9">
    <name type="scientific">Streptantibioticus rubrisoli</name>
    <dbReference type="NCBI Taxonomy" id="1387313"/>
    <lineage>
        <taxon>Bacteria</taxon>
        <taxon>Bacillati</taxon>
        <taxon>Actinomycetota</taxon>
        <taxon>Actinomycetes</taxon>
        <taxon>Kitasatosporales</taxon>
        <taxon>Streptomycetaceae</taxon>
        <taxon>Streptantibioticus</taxon>
    </lineage>
</organism>
<dbReference type="InterPro" id="IPR005066">
    <property type="entry name" value="MoCF_OxRdtse_dimer"/>
</dbReference>
<evidence type="ECO:0000256" key="4">
    <source>
        <dbReference type="ARBA" id="ARBA00023002"/>
    </source>
</evidence>
<dbReference type="InterPro" id="IPR036374">
    <property type="entry name" value="OxRdtase_Mopterin-bd_sf"/>
</dbReference>
<dbReference type="EMBL" id="JANFNH010000020">
    <property type="protein sequence ID" value="MCQ4043828.1"/>
    <property type="molecule type" value="Genomic_DNA"/>
</dbReference>
<keyword evidence="4" id="KW-0560">Oxidoreductase</keyword>
<dbReference type="InterPro" id="IPR014756">
    <property type="entry name" value="Ig_E-set"/>
</dbReference>
<dbReference type="InterPro" id="IPR000572">
    <property type="entry name" value="OxRdtase_Mopterin-bd_dom"/>
</dbReference>
<evidence type="ECO:0000313" key="8">
    <source>
        <dbReference type="EMBL" id="MCQ4043828.1"/>
    </source>
</evidence>
<comment type="cofactor">
    <cofactor evidence="1">
        <name>Mo-molybdopterin</name>
        <dbReference type="ChEBI" id="CHEBI:71302"/>
    </cofactor>
</comment>
<feature type="domain" description="Moybdenum cofactor oxidoreductase dimerisation" evidence="7">
    <location>
        <begin position="113"/>
        <end position="184"/>
    </location>
</feature>
<evidence type="ECO:0000259" key="7">
    <source>
        <dbReference type="Pfam" id="PF03404"/>
    </source>
</evidence>
<protein>
    <submittedName>
        <fullName evidence="8">Molybdopterin-dependent oxidoreductase</fullName>
    </submittedName>
</protein>
<dbReference type="Proteomes" id="UP001206206">
    <property type="component" value="Unassembled WGS sequence"/>
</dbReference>
<reference evidence="8 9" key="1">
    <citation type="submission" date="2022-06" db="EMBL/GenBank/DDBJ databases">
        <title>Draft genome sequence of type strain Streptomyces rubrisoli DSM 42083.</title>
        <authorList>
            <person name="Duangmal K."/>
            <person name="Klaysubun C."/>
        </authorList>
    </citation>
    <scope>NUCLEOTIDE SEQUENCE [LARGE SCALE GENOMIC DNA]</scope>
    <source>
        <strain evidence="8 9">DSM 42083</strain>
    </source>
</reference>
<dbReference type="InterPro" id="IPR008335">
    <property type="entry name" value="Mopterin_OxRdtase_euk"/>
</dbReference>
<gene>
    <name evidence="8" type="ORF">NON19_17825</name>
</gene>
<keyword evidence="9" id="KW-1185">Reference proteome</keyword>
<dbReference type="Gene3D" id="2.60.40.650">
    <property type="match status" value="1"/>
</dbReference>
<evidence type="ECO:0000313" key="9">
    <source>
        <dbReference type="Proteomes" id="UP001206206"/>
    </source>
</evidence>
<keyword evidence="2" id="KW-0500">Molybdenum</keyword>
<feature type="region of interest" description="Disordered" evidence="5">
    <location>
        <begin position="48"/>
        <end position="117"/>
    </location>
</feature>